<evidence type="ECO:0000313" key="2">
    <source>
        <dbReference type="EMBL" id="MCV4379065.1"/>
    </source>
</evidence>
<comment type="caution">
    <text evidence="2">The sequence shown here is derived from an EMBL/GenBank/DDBJ whole genome shotgun (WGS) entry which is preliminary data.</text>
</comment>
<sequence>MSYSTIDWVYNQNLPAQEKLILVYIAKCENPNEPCFASVKHLANKCGVSTRTIQRVLKKLCSAGYVTSTPRFRSDGSQTSNFYTVNVIENDTAVSPPHDINAAGGSGSIGSPPTVDKVTDQELPKKTKSKTPLREALANVLQLAYPGGLSMHSKSSVDRILLGISLDDAQMLLDELAGAMANGLIRKAPEYWLSGVAMKYRAGQFRANLGLEIARDRKRKSAMPTQERQNAKVLEINREIGNKFLAKLQRNRPNQ</sequence>
<reference evidence="2 3" key="1">
    <citation type="submission" date="2022-10" db="EMBL/GenBank/DDBJ databases">
        <title>Characterization of Pseudomonas capsici strains from pepper and tomato in Georgia.</title>
        <authorList>
            <person name="Zhao M."/>
            <person name="Dutta B."/>
        </authorList>
    </citation>
    <scope>NUCLEOTIDE SEQUENCE [LARGE SCALE GENOMIC DNA]</scope>
    <source>
        <strain evidence="2 3">Pc20-5</strain>
    </source>
</reference>
<dbReference type="SUPFAM" id="SSF46689">
    <property type="entry name" value="Homeodomain-like"/>
    <property type="match status" value="1"/>
</dbReference>
<feature type="region of interest" description="Disordered" evidence="1">
    <location>
        <begin position="98"/>
        <end position="130"/>
    </location>
</feature>
<accession>A0ABT3C1Y2</accession>
<dbReference type="InterPro" id="IPR036388">
    <property type="entry name" value="WH-like_DNA-bd_sf"/>
</dbReference>
<dbReference type="RefSeq" id="WP_263943414.1">
    <property type="nucleotide sequence ID" value="NZ_JAOXMH010000040.1"/>
</dbReference>
<proteinExistence type="predicted"/>
<organism evidence="2 3">
    <name type="scientific">Pseudomonas capsici</name>
    <dbReference type="NCBI Taxonomy" id="2810614"/>
    <lineage>
        <taxon>Bacteria</taxon>
        <taxon>Pseudomonadati</taxon>
        <taxon>Pseudomonadota</taxon>
        <taxon>Gammaproteobacteria</taxon>
        <taxon>Pseudomonadales</taxon>
        <taxon>Pseudomonadaceae</taxon>
        <taxon>Pseudomonas</taxon>
    </lineage>
</organism>
<name>A0ABT3C1Y2_9PSED</name>
<dbReference type="InterPro" id="IPR009057">
    <property type="entry name" value="Homeodomain-like_sf"/>
</dbReference>
<dbReference type="EMBL" id="JAOXML010000022">
    <property type="protein sequence ID" value="MCV4379065.1"/>
    <property type="molecule type" value="Genomic_DNA"/>
</dbReference>
<dbReference type="Pfam" id="PF13730">
    <property type="entry name" value="HTH_36"/>
    <property type="match status" value="1"/>
</dbReference>
<gene>
    <name evidence="2" type="ORF">OH718_20900</name>
</gene>
<evidence type="ECO:0000313" key="3">
    <source>
        <dbReference type="Proteomes" id="UP001207294"/>
    </source>
</evidence>
<evidence type="ECO:0000256" key="1">
    <source>
        <dbReference type="SAM" id="MobiDB-lite"/>
    </source>
</evidence>
<keyword evidence="3" id="KW-1185">Reference proteome</keyword>
<dbReference type="Proteomes" id="UP001207294">
    <property type="component" value="Unassembled WGS sequence"/>
</dbReference>
<protein>
    <submittedName>
        <fullName evidence="2">Helix-turn-helix domain-containing protein</fullName>
    </submittedName>
</protein>
<dbReference type="Gene3D" id="1.10.10.10">
    <property type="entry name" value="Winged helix-like DNA-binding domain superfamily/Winged helix DNA-binding domain"/>
    <property type="match status" value="1"/>
</dbReference>